<dbReference type="AlphaFoldDB" id="A0A8S3UKJ8"/>
<evidence type="ECO:0000313" key="3">
    <source>
        <dbReference type="EMBL" id="CAG2244415.1"/>
    </source>
</evidence>
<dbReference type="EMBL" id="CAJPWZ010002737">
    <property type="protein sequence ID" value="CAG2244415.1"/>
    <property type="molecule type" value="Genomic_DNA"/>
</dbReference>
<keyword evidence="4" id="KW-1185">Reference proteome</keyword>
<evidence type="ECO:0000256" key="2">
    <source>
        <dbReference type="PROSITE-ProRule" id="PRU00504"/>
    </source>
</evidence>
<dbReference type="InterPro" id="IPR001258">
    <property type="entry name" value="NHL_repeat"/>
</dbReference>
<keyword evidence="1" id="KW-0677">Repeat</keyword>
<gene>
    <name evidence="3" type="ORF">MEDL_56513</name>
</gene>
<reference evidence="3" key="1">
    <citation type="submission" date="2021-03" db="EMBL/GenBank/DDBJ databases">
        <authorList>
            <person name="Bekaert M."/>
        </authorList>
    </citation>
    <scope>NUCLEOTIDE SEQUENCE</scope>
</reference>
<accession>A0A8S3UKJ8</accession>
<dbReference type="OrthoDB" id="6071540at2759"/>
<dbReference type="PROSITE" id="PS51125">
    <property type="entry name" value="NHL"/>
    <property type="match status" value="1"/>
</dbReference>
<protein>
    <submittedName>
        <fullName evidence="3">Uncharacterized protein</fullName>
    </submittedName>
</protein>
<dbReference type="InterPro" id="IPR011042">
    <property type="entry name" value="6-blade_b-propeller_TolB-like"/>
</dbReference>
<sequence length="303" mass="34443">MKEHLHGVKTHSSKLQSFLEVHQIEQEVHQCLRYVEGIEDDDRVKEFEIKLKQNDEINNTISKLESLESLGEVFVDKTRIRMKRESSVRRGAQVQAPEQSNINNMTMNIETKIRINMEKKENMIGDMICLMDGRVIIVVENLGKVHILTADGKLQKKLSIPGLNANEIRFIDLEGTTLISIPVQSESLLSSFVHYNDRVIYADYTGSAVYCVDKTGVQIWGYKQDLSEPVGLCTDLYGNIIVTDHGSNRILVISKDGQNSKVLLSEEGGLKYPWRICFKSNESSGFISDYFGKYLTKFNLCSK</sequence>
<dbReference type="SUPFAM" id="SSF101898">
    <property type="entry name" value="NHL repeat"/>
    <property type="match status" value="1"/>
</dbReference>
<proteinExistence type="predicted"/>
<dbReference type="Gene3D" id="2.120.10.30">
    <property type="entry name" value="TolB, C-terminal domain"/>
    <property type="match status" value="1"/>
</dbReference>
<name>A0A8S3UKJ8_MYTED</name>
<evidence type="ECO:0000313" key="4">
    <source>
        <dbReference type="Proteomes" id="UP000683360"/>
    </source>
</evidence>
<comment type="caution">
    <text evidence="3">The sequence shown here is derived from an EMBL/GenBank/DDBJ whole genome shotgun (WGS) entry which is preliminary data.</text>
</comment>
<feature type="repeat" description="NHL" evidence="2">
    <location>
        <begin position="225"/>
        <end position="256"/>
    </location>
</feature>
<organism evidence="3 4">
    <name type="scientific">Mytilus edulis</name>
    <name type="common">Blue mussel</name>
    <dbReference type="NCBI Taxonomy" id="6550"/>
    <lineage>
        <taxon>Eukaryota</taxon>
        <taxon>Metazoa</taxon>
        <taxon>Spiralia</taxon>
        <taxon>Lophotrochozoa</taxon>
        <taxon>Mollusca</taxon>
        <taxon>Bivalvia</taxon>
        <taxon>Autobranchia</taxon>
        <taxon>Pteriomorphia</taxon>
        <taxon>Mytilida</taxon>
        <taxon>Mytiloidea</taxon>
        <taxon>Mytilidae</taxon>
        <taxon>Mytilinae</taxon>
        <taxon>Mytilus</taxon>
    </lineage>
</organism>
<dbReference type="Proteomes" id="UP000683360">
    <property type="component" value="Unassembled WGS sequence"/>
</dbReference>
<evidence type="ECO:0000256" key="1">
    <source>
        <dbReference type="ARBA" id="ARBA00022737"/>
    </source>
</evidence>